<dbReference type="EMBL" id="LPHB01000029">
    <property type="protein sequence ID" value="KWA65328.1"/>
    <property type="molecule type" value="Genomic_DNA"/>
</dbReference>
<feature type="domain" description="PucR C-terminal helix-turn-helix" evidence="1">
    <location>
        <begin position="350"/>
        <end position="407"/>
    </location>
</feature>
<dbReference type="PANTHER" id="PTHR33744">
    <property type="entry name" value="CARBOHYDRATE DIACID REGULATOR"/>
    <property type="match status" value="1"/>
</dbReference>
<dbReference type="RefSeq" id="WP_059810877.1">
    <property type="nucleotide sequence ID" value="NZ_CP156686.1"/>
</dbReference>
<sequence length="413" mass="46462">MTDKVPEISPALREWTESVVLNHESVIDRVCKAVLNVKPYVDLDSPTRLDIRHSIALSSRLWLDTLLSGRLPSEAAFESFREYGRRRVYQSVPLEALLRAFRLGSRALWCCYIELDEQYASLRDELLFQVSPYLMEFFDTLAQIISQTYLEEQYKQARWRESLRYQLHSIIFNFPEDLDGFSKTAAALRLNGAIPRIALAIDVDSIDSNSPTFKTEIDRVIAATARHLKLPVDDIFDIWFGGRLLVWIPILLGNLIAMSDRQVATQIASVATAVPEVRAIGVGLPGEGAPGWAMSADEASRALSFGRGGAAQAQVRLYSEIALEESVRGTQRVLSYLVSLVEQLAGEPDLLETLRTYFDQLQRRKATASVLGIHPNTLNYRLERIENILGARLDDAGWISKLDMAIKLRGSHK</sequence>
<dbReference type="Pfam" id="PF14361">
    <property type="entry name" value="RsbRD_N"/>
    <property type="match status" value="1"/>
</dbReference>
<evidence type="ECO:0000313" key="3">
    <source>
        <dbReference type="EMBL" id="KWA65328.1"/>
    </source>
</evidence>
<reference evidence="4 6" key="2">
    <citation type="submission" date="2018-08" db="EMBL/GenBank/DDBJ databases">
        <title>Comparative analysis of Burkholderia isolates from Puerto Rico.</title>
        <authorList>
            <person name="Hall C."/>
            <person name="Sahl J."/>
            <person name="Wagner D."/>
        </authorList>
    </citation>
    <scope>NUCLEOTIDE SEQUENCE [LARGE SCALE GENOMIC DNA]</scope>
    <source>
        <strain evidence="4 6">Bp8966</strain>
    </source>
</reference>
<dbReference type="Gene3D" id="1.10.10.2840">
    <property type="entry name" value="PucR C-terminal helix-turn-helix domain"/>
    <property type="match status" value="1"/>
</dbReference>
<evidence type="ECO:0000313" key="5">
    <source>
        <dbReference type="Proteomes" id="UP000068603"/>
    </source>
</evidence>
<dbReference type="GeneID" id="93057196"/>
<reference evidence="3 5" key="1">
    <citation type="submission" date="2015-11" db="EMBL/GenBank/DDBJ databases">
        <title>Expanding the genomic diversity of Burkholderia species for the development of highly accurate diagnostics.</title>
        <authorList>
            <person name="Sahl J."/>
            <person name="Keim P."/>
            <person name="Wagner D."/>
        </authorList>
    </citation>
    <scope>NUCLEOTIDE SEQUENCE [LARGE SCALE GENOMIC DNA]</scope>
    <source>
        <strain evidence="3 5">MSMB1960WGS</strain>
    </source>
</reference>
<dbReference type="Proteomes" id="UP000281098">
    <property type="component" value="Unassembled WGS sequence"/>
</dbReference>
<dbReference type="EMBL" id="QTPM01000027">
    <property type="protein sequence ID" value="RQY89165.1"/>
    <property type="molecule type" value="Genomic_DNA"/>
</dbReference>
<dbReference type="PANTHER" id="PTHR33744:SF7">
    <property type="entry name" value="PUCR FAMILY TRANSCRIPTIONAL REGULATOR"/>
    <property type="match status" value="1"/>
</dbReference>
<dbReference type="InterPro" id="IPR051448">
    <property type="entry name" value="CdaR-like_regulators"/>
</dbReference>
<protein>
    <submittedName>
        <fullName evidence="3">PucR family transcriptional regulator</fullName>
    </submittedName>
</protein>
<comment type="caution">
    <text evidence="3">The sequence shown here is derived from an EMBL/GenBank/DDBJ whole genome shotgun (WGS) entry which is preliminary data.</text>
</comment>
<dbReference type="AlphaFoldDB" id="A0A106NQP9"/>
<dbReference type="InterPro" id="IPR025751">
    <property type="entry name" value="RsbRD_N_dom"/>
</dbReference>
<feature type="domain" description="RsbT co-antagonist protein RsbRD N-terminal" evidence="2">
    <location>
        <begin position="25"/>
        <end position="164"/>
    </location>
</feature>
<accession>A0A106NQP9</accession>
<dbReference type="Pfam" id="PF13556">
    <property type="entry name" value="HTH_30"/>
    <property type="match status" value="1"/>
</dbReference>
<evidence type="ECO:0000259" key="1">
    <source>
        <dbReference type="Pfam" id="PF13556"/>
    </source>
</evidence>
<evidence type="ECO:0000259" key="2">
    <source>
        <dbReference type="Pfam" id="PF14361"/>
    </source>
</evidence>
<evidence type="ECO:0000313" key="4">
    <source>
        <dbReference type="EMBL" id="RQY89165.1"/>
    </source>
</evidence>
<gene>
    <name evidence="4" type="ORF">DF017_20880</name>
    <name evidence="3" type="ORF">WT44_08350</name>
</gene>
<dbReference type="InterPro" id="IPR042070">
    <property type="entry name" value="PucR_C-HTH_sf"/>
</dbReference>
<organism evidence="3">
    <name type="scientific">Burkholderia stagnalis</name>
    <dbReference type="NCBI Taxonomy" id="1503054"/>
    <lineage>
        <taxon>Bacteria</taxon>
        <taxon>Pseudomonadati</taxon>
        <taxon>Pseudomonadota</taxon>
        <taxon>Betaproteobacteria</taxon>
        <taxon>Burkholderiales</taxon>
        <taxon>Burkholderiaceae</taxon>
        <taxon>Burkholderia</taxon>
        <taxon>Burkholderia cepacia complex</taxon>
    </lineage>
</organism>
<dbReference type="InterPro" id="IPR025736">
    <property type="entry name" value="PucR_C-HTH_dom"/>
</dbReference>
<name>A0A106NQP9_9BURK</name>
<evidence type="ECO:0000313" key="6">
    <source>
        <dbReference type="Proteomes" id="UP000281098"/>
    </source>
</evidence>
<keyword evidence="6" id="KW-1185">Reference proteome</keyword>
<dbReference type="Proteomes" id="UP000068603">
    <property type="component" value="Unassembled WGS sequence"/>
</dbReference>
<proteinExistence type="predicted"/>